<dbReference type="Proteomes" id="UP000516437">
    <property type="component" value="Unassembled WGS sequence"/>
</dbReference>
<dbReference type="AlphaFoldDB" id="A0A6A1UHU2"/>
<keyword evidence="1" id="KW-0732">Signal</keyword>
<evidence type="ECO:0000313" key="2">
    <source>
        <dbReference type="EMBL" id="KAB1199802.1"/>
    </source>
</evidence>
<name>A0A6A1UHU2_9ROSI</name>
<feature type="signal peptide" evidence="1">
    <location>
        <begin position="1"/>
        <end position="19"/>
    </location>
</feature>
<protein>
    <submittedName>
        <fullName evidence="2">Uncharacterized protein</fullName>
    </submittedName>
</protein>
<feature type="chain" id="PRO_5025498012" evidence="1">
    <location>
        <begin position="20"/>
        <end position="58"/>
    </location>
</feature>
<dbReference type="OrthoDB" id="998115at2759"/>
<proteinExistence type="predicted"/>
<accession>A0A6A1UHU2</accession>
<dbReference type="PANTHER" id="PTHR31152:SF20">
    <property type="entry name" value="PLAC8 FAMILY PROTEIN"/>
    <property type="match status" value="1"/>
</dbReference>
<evidence type="ECO:0000256" key="1">
    <source>
        <dbReference type="SAM" id="SignalP"/>
    </source>
</evidence>
<keyword evidence="3" id="KW-1185">Reference proteome</keyword>
<gene>
    <name evidence="2" type="ORF">CJ030_MR0G013399</name>
</gene>
<evidence type="ECO:0000313" key="3">
    <source>
        <dbReference type="Proteomes" id="UP000516437"/>
    </source>
</evidence>
<dbReference type="PANTHER" id="PTHR31152">
    <property type="entry name" value="PLAC8 FAMILY PROTEIN"/>
    <property type="match status" value="1"/>
</dbReference>
<reference evidence="2 3" key="1">
    <citation type="journal article" date="2019" name="Plant Biotechnol. J.">
        <title>The red bayberry genome and genetic basis of sex determination.</title>
        <authorList>
            <person name="Jia H.M."/>
            <person name="Jia H.J."/>
            <person name="Cai Q.L."/>
            <person name="Wang Y."/>
            <person name="Zhao H.B."/>
            <person name="Yang W.F."/>
            <person name="Wang G.Y."/>
            <person name="Li Y.H."/>
            <person name="Zhan D.L."/>
            <person name="Shen Y.T."/>
            <person name="Niu Q.F."/>
            <person name="Chang L."/>
            <person name="Qiu J."/>
            <person name="Zhao L."/>
            <person name="Xie H.B."/>
            <person name="Fu W.Y."/>
            <person name="Jin J."/>
            <person name="Li X.W."/>
            <person name="Jiao Y."/>
            <person name="Zhou C.C."/>
            <person name="Tu T."/>
            <person name="Chai C.Y."/>
            <person name="Gao J.L."/>
            <person name="Fan L.J."/>
            <person name="van de Weg E."/>
            <person name="Wang J.Y."/>
            <person name="Gao Z.S."/>
        </authorList>
    </citation>
    <scope>NUCLEOTIDE SEQUENCE [LARGE SCALE GENOMIC DNA]</scope>
    <source>
        <tissue evidence="2">Leaves</tissue>
    </source>
</reference>
<organism evidence="2 3">
    <name type="scientific">Morella rubra</name>
    <name type="common">Chinese bayberry</name>
    <dbReference type="NCBI Taxonomy" id="262757"/>
    <lineage>
        <taxon>Eukaryota</taxon>
        <taxon>Viridiplantae</taxon>
        <taxon>Streptophyta</taxon>
        <taxon>Embryophyta</taxon>
        <taxon>Tracheophyta</taxon>
        <taxon>Spermatophyta</taxon>
        <taxon>Magnoliopsida</taxon>
        <taxon>eudicotyledons</taxon>
        <taxon>Gunneridae</taxon>
        <taxon>Pentapetalae</taxon>
        <taxon>rosids</taxon>
        <taxon>fabids</taxon>
        <taxon>Fagales</taxon>
        <taxon>Myricaceae</taxon>
        <taxon>Morella</taxon>
    </lineage>
</organism>
<dbReference type="EMBL" id="RXIC02000415">
    <property type="protein sequence ID" value="KAB1199802.1"/>
    <property type="molecule type" value="Genomic_DNA"/>
</dbReference>
<sequence length="58" mass="6545">MFCLQQLACIFSIIACLSGNDELQEASQRLNCFADLTYCTLSTRLKWIKEMASLSHSP</sequence>
<comment type="caution">
    <text evidence="2">The sequence shown here is derived from an EMBL/GenBank/DDBJ whole genome shotgun (WGS) entry which is preliminary data.</text>
</comment>